<evidence type="ECO:0000313" key="6">
    <source>
        <dbReference type="Proteomes" id="UP000286098"/>
    </source>
</evidence>
<evidence type="ECO:0000313" key="5">
    <source>
        <dbReference type="Proteomes" id="UP000255291"/>
    </source>
</evidence>
<dbReference type="EMBL" id="NEYZ02000077">
    <property type="protein sequence ID" value="RNT36944.1"/>
    <property type="molecule type" value="Genomic_DNA"/>
</dbReference>
<organism evidence="1 4">
    <name type="scientific">Enterobacter roggenkampii</name>
    <dbReference type="NCBI Taxonomy" id="1812935"/>
    <lineage>
        <taxon>Bacteria</taxon>
        <taxon>Pseudomonadati</taxon>
        <taxon>Pseudomonadota</taxon>
        <taxon>Gammaproteobacteria</taxon>
        <taxon>Enterobacterales</taxon>
        <taxon>Enterobacteriaceae</taxon>
        <taxon>Enterobacter</taxon>
        <taxon>Enterobacter cloacae complex</taxon>
    </lineage>
</organism>
<proteinExistence type="predicted"/>
<evidence type="ECO:0000313" key="2">
    <source>
        <dbReference type="EMBL" id="RDT61828.1"/>
    </source>
</evidence>
<accession>A0A1S2A1U6</accession>
<reference evidence="3 6" key="3">
    <citation type="submission" date="2018-10" db="EMBL/GenBank/DDBJ databases">
        <authorList>
            <person name="Vanduin D."/>
            <person name="Fouts D."/>
            <person name="Wright M."/>
            <person name="Sutton G."/>
            <person name="Nguyen K."/>
            <person name="Kreiswirth B."/>
            <person name="Chen L."/>
            <person name="Rojas L."/>
            <person name="Hujer A."/>
            <person name="Hujer K."/>
            <person name="Bonomo R."/>
            <person name="Adams M."/>
        </authorList>
    </citation>
    <scope>NUCLEOTIDE SEQUENCE [LARGE SCALE GENOMIC DNA]</scope>
    <source>
        <strain evidence="3 6">CRK0054</strain>
    </source>
</reference>
<dbReference type="Proteomes" id="UP000255291">
    <property type="component" value="Unassembled WGS sequence"/>
</dbReference>
<name>A0A1S2A1U6_9ENTR</name>
<reference evidence="1 4" key="1">
    <citation type="submission" date="2015-06" db="EMBL/GenBank/DDBJ databases">
        <authorList>
            <person name="Adams M."/>
            <person name="Sutton G."/>
            <person name="Nelson K."/>
            <person name="Bonomo R."/>
            <person name="McCorrison J."/>
            <person name="Sanka R."/>
            <person name="Brinkac L."/>
            <person name="Nierman W."/>
        </authorList>
    </citation>
    <scope>NUCLEOTIDE SEQUENCE [LARGE SCALE GENOMIC DNA]</scope>
    <source>
        <strain evidence="1 4">GN02692</strain>
    </source>
</reference>
<evidence type="ECO:0000313" key="1">
    <source>
        <dbReference type="EMBL" id="KLP91277.1"/>
    </source>
</evidence>
<gene>
    <name evidence="1" type="ORF">ABF77_22625</name>
    <name evidence="3" type="ORF">B9059_019445</name>
    <name evidence="2" type="ORF">DXF87_01875</name>
</gene>
<dbReference type="Proteomes" id="UP000036013">
    <property type="component" value="Unassembled WGS sequence"/>
</dbReference>
<comment type="caution">
    <text evidence="1">The sequence shown here is derived from an EMBL/GenBank/DDBJ whole genome shotgun (WGS) entry which is preliminary data.</text>
</comment>
<reference evidence="2 5" key="2">
    <citation type="submission" date="2018-07" db="EMBL/GenBank/DDBJ databases">
        <title>The use of a cohorting ward and systematic surveillance cultures for the control of a Klebsiella pneumoniae carbapenemase (KPC)-producing Enterobacteriaceae outbreak.</title>
        <authorList>
            <person name="Doi Y."/>
        </authorList>
    </citation>
    <scope>NUCLEOTIDE SEQUENCE [LARGE SCALE GENOMIC DNA]</scope>
    <source>
        <strain evidence="2 5">1-RC-17-04017</strain>
    </source>
</reference>
<dbReference type="EMBL" id="QRBW01000002">
    <property type="protein sequence ID" value="RDT61828.1"/>
    <property type="molecule type" value="Genomic_DNA"/>
</dbReference>
<evidence type="ECO:0000313" key="4">
    <source>
        <dbReference type="Proteomes" id="UP000036013"/>
    </source>
</evidence>
<dbReference type="AlphaFoldDB" id="A0A1S2A1U6"/>
<dbReference type="OrthoDB" id="6609698at2"/>
<dbReference type="KEGG" id="ecls:LI67_008990"/>
<protein>
    <submittedName>
        <fullName evidence="1">Uncharacterized protein</fullName>
    </submittedName>
</protein>
<dbReference type="Proteomes" id="UP000286098">
    <property type="component" value="Unassembled WGS sequence"/>
</dbReference>
<evidence type="ECO:0000313" key="3">
    <source>
        <dbReference type="EMBL" id="RNT36944.1"/>
    </source>
</evidence>
<dbReference type="EMBL" id="LEDI01000110">
    <property type="protein sequence ID" value="KLP91277.1"/>
    <property type="molecule type" value="Genomic_DNA"/>
</dbReference>
<sequence length="61" mass="7040">MSHSLMTDVINGKNRKRRVTLKVVLPIFTQQVSAGPGCFFCINTFHQYEQRFDAINQINLL</sequence>